<keyword evidence="4 10" id="KW-1134">Transmembrane beta strand</keyword>
<keyword evidence="6 11" id="KW-0798">TonB box</keyword>
<evidence type="ECO:0000256" key="11">
    <source>
        <dbReference type="RuleBase" id="RU003357"/>
    </source>
</evidence>
<dbReference type="GO" id="GO:0009279">
    <property type="term" value="C:cell outer membrane"/>
    <property type="evidence" value="ECO:0007669"/>
    <property type="project" value="UniProtKB-SubCell"/>
</dbReference>
<organism evidence="14 15">
    <name type="scientific">Pseudoduganella guangdongensis</name>
    <dbReference type="NCBI Taxonomy" id="2692179"/>
    <lineage>
        <taxon>Bacteria</taxon>
        <taxon>Pseudomonadati</taxon>
        <taxon>Pseudomonadota</taxon>
        <taxon>Betaproteobacteria</taxon>
        <taxon>Burkholderiales</taxon>
        <taxon>Oxalobacteraceae</taxon>
        <taxon>Telluria group</taxon>
        <taxon>Pseudoduganella</taxon>
    </lineage>
</organism>
<comment type="caution">
    <text evidence="14">The sequence shown here is derived from an EMBL/GenBank/DDBJ whole genome shotgun (WGS) entry which is preliminary data.</text>
</comment>
<dbReference type="InterPro" id="IPR000531">
    <property type="entry name" value="Beta-barrel_TonB"/>
</dbReference>
<evidence type="ECO:0000259" key="12">
    <source>
        <dbReference type="Pfam" id="PF00593"/>
    </source>
</evidence>
<evidence type="ECO:0000313" key="14">
    <source>
        <dbReference type="EMBL" id="MYN01491.1"/>
    </source>
</evidence>
<evidence type="ECO:0000256" key="8">
    <source>
        <dbReference type="ARBA" id="ARBA00023170"/>
    </source>
</evidence>
<keyword evidence="8 14" id="KW-0675">Receptor</keyword>
<dbReference type="SUPFAM" id="SSF56935">
    <property type="entry name" value="Porins"/>
    <property type="match status" value="1"/>
</dbReference>
<keyword evidence="5 10" id="KW-0812">Transmembrane</keyword>
<dbReference type="PANTHER" id="PTHR47234">
    <property type="match status" value="1"/>
</dbReference>
<keyword evidence="7 10" id="KW-0472">Membrane</keyword>
<evidence type="ECO:0000313" key="15">
    <source>
        <dbReference type="Proteomes" id="UP000448575"/>
    </source>
</evidence>
<dbReference type="Proteomes" id="UP000448575">
    <property type="component" value="Unassembled WGS sequence"/>
</dbReference>
<dbReference type="InterPro" id="IPR037066">
    <property type="entry name" value="Plug_dom_sf"/>
</dbReference>
<dbReference type="InterPro" id="IPR039426">
    <property type="entry name" value="TonB-dep_rcpt-like"/>
</dbReference>
<dbReference type="InterPro" id="IPR036942">
    <property type="entry name" value="Beta-barrel_TonB_sf"/>
</dbReference>
<sequence>MTGSNIKRGIDEQTSSPIQVLGREEIKAMGASTVKDIVDTLTSNTGALSDLNSSNSFSSGATGLSLRNLGKGSTLTLLNGRRVSNFGTADGGQQTFVNIDSIPSDVIERVEVLLDGASAIYGSDAVAGVVNIITRKEFNGLTLRAGARQSLVKSDLNRDQTASVTWGLGDFNAQGWNVFNHLELFHRSPYSNRAIQNVLPQWYIDHVSPTFGVKSTYSTPGNYFGRYPAVYPANPALAGKTIGVAAPGCAPTLLEDGLCKFDQWDRVGGYAEADRANFMSSGRLKINENLTAFAEITLSDTKTSFYNAPSIMQYTGTPTRWFNAQTRKLEFFTEPMLPVGHPYNPYSFPIQLRYRYADNVDMYKQEAHARQHRVMVGLEGTHFGWDWNSAIGTMANSSDAGGRGPKHAKNYLAAVLTGEYKFGQKNSDELLNRMFPHYSFDGKAKQHFADIRASRELMQLSGGPLSLAVGAEYRRDSFESWVSDNVANAELVGYGSINVNGGRNMYAAYAELAAPVTKDLELNGAVRVDKVGKTDANVVPKLSARYQLHPSLMVRATVSQGFRAPNAAETGDVALSAFQNGLQDPKRCAIATQLYNELLKGTAIDRADAVRARDAGCSASAAVDIAGNPSLDPEKSRSVNGGVVWQPTKDLSMSLDYYRIERRNEIGTRDIDEILSQEDKVPGSVDRLGVTDDDRNLSQRVFELSGKRIDHTAGPIAAISMAYQNLNRTRVEGLDLEINHQINMGSSGKIRNTLRANYQLDYRGWDSVDNNYTENLAGLYGNPKYAVRATSQWNQGPYRAGVAFTYSPETKLISDKYDTSYTAQGCKDRSIPTDYCKIKQDIVVDANIGYDLFKNTSLSLNVDNVFNRASTVNVRTTVLPLRGRTARIAIEHKF</sequence>
<dbReference type="Gene3D" id="2.170.130.10">
    <property type="entry name" value="TonB-dependent receptor, plug domain"/>
    <property type="match status" value="1"/>
</dbReference>
<evidence type="ECO:0000256" key="7">
    <source>
        <dbReference type="ARBA" id="ARBA00023136"/>
    </source>
</evidence>
<evidence type="ECO:0000256" key="9">
    <source>
        <dbReference type="ARBA" id="ARBA00023237"/>
    </source>
</evidence>
<dbReference type="RefSeq" id="WP_161024506.1">
    <property type="nucleotide sequence ID" value="NZ_WWCJ01000003.1"/>
</dbReference>
<keyword evidence="9 10" id="KW-0998">Cell outer membrane</keyword>
<gene>
    <name evidence="14" type="ORF">GTP41_05200</name>
</gene>
<keyword evidence="3 10" id="KW-0813">Transport</keyword>
<comment type="subcellular location">
    <subcellularLocation>
        <location evidence="1 10">Cell outer membrane</location>
        <topology evidence="1 10">Multi-pass membrane protein</topology>
    </subcellularLocation>
</comment>
<dbReference type="Gene3D" id="2.40.170.20">
    <property type="entry name" value="TonB-dependent receptor, beta-barrel domain"/>
    <property type="match status" value="1"/>
</dbReference>
<dbReference type="Pfam" id="PF07715">
    <property type="entry name" value="Plug"/>
    <property type="match status" value="1"/>
</dbReference>
<protein>
    <submittedName>
        <fullName evidence="14">TonB-dependent receptor</fullName>
    </submittedName>
</protein>
<evidence type="ECO:0000256" key="4">
    <source>
        <dbReference type="ARBA" id="ARBA00022452"/>
    </source>
</evidence>
<evidence type="ECO:0000256" key="10">
    <source>
        <dbReference type="PROSITE-ProRule" id="PRU01360"/>
    </source>
</evidence>
<reference evidence="14 15" key="1">
    <citation type="submission" date="2019-12" db="EMBL/GenBank/DDBJ databases">
        <title>Novel species isolated from a subtropical stream in China.</title>
        <authorList>
            <person name="Lu H."/>
        </authorList>
    </citation>
    <scope>NUCLEOTIDE SEQUENCE [LARGE SCALE GENOMIC DNA]</scope>
    <source>
        <strain evidence="14 15">DS3</strain>
    </source>
</reference>
<dbReference type="InterPro" id="IPR012910">
    <property type="entry name" value="Plug_dom"/>
</dbReference>
<evidence type="ECO:0000256" key="2">
    <source>
        <dbReference type="ARBA" id="ARBA00009810"/>
    </source>
</evidence>
<evidence type="ECO:0000259" key="13">
    <source>
        <dbReference type="Pfam" id="PF07715"/>
    </source>
</evidence>
<dbReference type="Pfam" id="PF00593">
    <property type="entry name" value="TonB_dep_Rec_b-barrel"/>
    <property type="match status" value="1"/>
</dbReference>
<comment type="similarity">
    <text evidence="2 10 11">Belongs to the TonB-dependent receptor family.</text>
</comment>
<name>A0A6N9HD51_9BURK</name>
<evidence type="ECO:0000256" key="6">
    <source>
        <dbReference type="ARBA" id="ARBA00023077"/>
    </source>
</evidence>
<dbReference type="AlphaFoldDB" id="A0A6N9HD51"/>
<feature type="domain" description="TonB-dependent receptor plug" evidence="13">
    <location>
        <begin position="13"/>
        <end position="129"/>
    </location>
</feature>
<proteinExistence type="inferred from homology"/>
<dbReference type="PANTHER" id="PTHR47234:SF2">
    <property type="entry name" value="TONB-DEPENDENT RECEPTOR"/>
    <property type="match status" value="1"/>
</dbReference>
<dbReference type="EMBL" id="WWCJ01000003">
    <property type="protein sequence ID" value="MYN01491.1"/>
    <property type="molecule type" value="Genomic_DNA"/>
</dbReference>
<keyword evidence="15" id="KW-1185">Reference proteome</keyword>
<accession>A0A6N9HD51</accession>
<feature type="domain" description="TonB-dependent receptor-like beta-barrel" evidence="12">
    <location>
        <begin position="344"/>
        <end position="865"/>
    </location>
</feature>
<evidence type="ECO:0000256" key="5">
    <source>
        <dbReference type="ARBA" id="ARBA00022692"/>
    </source>
</evidence>
<evidence type="ECO:0000256" key="3">
    <source>
        <dbReference type="ARBA" id="ARBA00022448"/>
    </source>
</evidence>
<dbReference type="PROSITE" id="PS52016">
    <property type="entry name" value="TONB_DEPENDENT_REC_3"/>
    <property type="match status" value="1"/>
</dbReference>
<evidence type="ECO:0000256" key="1">
    <source>
        <dbReference type="ARBA" id="ARBA00004571"/>
    </source>
</evidence>